<comment type="subcellular location">
    <subcellularLocation>
        <location evidence="12">Membrane</location>
        <location evidence="12">Coated pit</location>
    </subcellularLocation>
    <subcellularLocation>
        <location evidence="1">Membrane</location>
        <topology evidence="1">Single-pass membrane protein</topology>
    </subcellularLocation>
</comment>
<evidence type="ECO:0000313" key="17">
    <source>
        <dbReference type="Ensembl" id="ENSCSEP00000013467.1"/>
    </source>
</evidence>
<dbReference type="InterPro" id="IPR036055">
    <property type="entry name" value="LDL_receptor-like_sf"/>
</dbReference>
<dbReference type="PANTHER" id="PTHR24270:SF22">
    <property type="entry name" value="LOW-DENSITY LIPOPROTEIN RECEPTOR-RELATED PROTEIN 3"/>
    <property type="match status" value="1"/>
</dbReference>
<feature type="disulfide bond" evidence="13">
    <location>
        <begin position="149"/>
        <end position="161"/>
    </location>
</feature>
<evidence type="ECO:0000256" key="2">
    <source>
        <dbReference type="ARBA" id="ARBA00009939"/>
    </source>
</evidence>
<comment type="caution">
    <text evidence="13">Lacks conserved residue(s) required for the propagation of feature annotation.</text>
</comment>
<dbReference type="InterPro" id="IPR000859">
    <property type="entry name" value="CUB_dom"/>
</dbReference>
<dbReference type="OrthoDB" id="10020456at2759"/>
<proteinExistence type="inferred from homology"/>
<accession>A0A3P8VGK5</accession>
<feature type="disulfide bond" evidence="13">
    <location>
        <begin position="372"/>
        <end position="387"/>
    </location>
</feature>
<evidence type="ECO:0000256" key="11">
    <source>
        <dbReference type="ARBA" id="ARBA00023180"/>
    </source>
</evidence>
<evidence type="ECO:0000256" key="5">
    <source>
        <dbReference type="ARBA" id="ARBA00022729"/>
    </source>
</evidence>
<evidence type="ECO:0000256" key="6">
    <source>
        <dbReference type="ARBA" id="ARBA00022737"/>
    </source>
</evidence>
<dbReference type="GeneID" id="103379243"/>
<feature type="disulfide bond" evidence="13">
    <location>
        <begin position="436"/>
        <end position="454"/>
    </location>
</feature>
<dbReference type="InterPro" id="IPR050685">
    <property type="entry name" value="LDLR"/>
</dbReference>
<evidence type="ECO:0000256" key="14">
    <source>
        <dbReference type="SAM" id="MobiDB-lite"/>
    </source>
</evidence>
<evidence type="ECO:0000313" key="18">
    <source>
        <dbReference type="Proteomes" id="UP000265120"/>
    </source>
</evidence>
<evidence type="ECO:0000256" key="13">
    <source>
        <dbReference type="PROSITE-ProRule" id="PRU00124"/>
    </source>
</evidence>
<dbReference type="GO" id="GO:0006897">
    <property type="term" value="P:endocytosis"/>
    <property type="evidence" value="ECO:0007669"/>
    <property type="project" value="UniProtKB-KW"/>
</dbReference>
<keyword evidence="10" id="KW-0168">Coated pit</keyword>
<feature type="compositionally biased region" description="Low complexity" evidence="14">
    <location>
        <begin position="781"/>
        <end position="792"/>
    </location>
</feature>
<keyword evidence="6" id="KW-0677">Repeat</keyword>
<evidence type="ECO:0000256" key="3">
    <source>
        <dbReference type="ARBA" id="ARBA00022583"/>
    </source>
</evidence>
<dbReference type="PRINTS" id="PR00261">
    <property type="entry name" value="LDLRECEPTOR"/>
</dbReference>
<dbReference type="Gene3D" id="4.10.400.10">
    <property type="entry name" value="Low-density Lipoprotein Receptor"/>
    <property type="match status" value="5"/>
</dbReference>
<feature type="compositionally biased region" description="Basic residues" evidence="14">
    <location>
        <begin position="804"/>
        <end position="813"/>
    </location>
</feature>
<evidence type="ECO:0000256" key="8">
    <source>
        <dbReference type="ARBA" id="ARBA00023136"/>
    </source>
</evidence>
<dbReference type="GO" id="GO:0005905">
    <property type="term" value="C:clathrin-coated pit"/>
    <property type="evidence" value="ECO:0007669"/>
    <property type="project" value="UniProtKB-KW"/>
</dbReference>
<feature type="disulfide bond" evidence="13">
    <location>
        <begin position="156"/>
        <end position="174"/>
    </location>
</feature>
<dbReference type="Pfam" id="PF00057">
    <property type="entry name" value="Ldl_recept_a"/>
    <property type="match status" value="4"/>
</dbReference>
<keyword evidence="5 15" id="KW-0732">Signal</keyword>
<keyword evidence="18" id="KW-1185">Reference proteome</keyword>
<feature type="signal peptide" evidence="15">
    <location>
        <begin position="1"/>
        <end position="23"/>
    </location>
</feature>
<dbReference type="CDD" id="cd00041">
    <property type="entry name" value="CUB"/>
    <property type="match status" value="2"/>
</dbReference>
<dbReference type="Pfam" id="PF00431">
    <property type="entry name" value="CUB"/>
    <property type="match status" value="1"/>
</dbReference>
<evidence type="ECO:0000256" key="10">
    <source>
        <dbReference type="ARBA" id="ARBA00023176"/>
    </source>
</evidence>
<dbReference type="InterPro" id="IPR035914">
    <property type="entry name" value="Sperma_CUB_dom_sf"/>
</dbReference>
<feature type="disulfide bond" evidence="13">
    <location>
        <begin position="411"/>
        <end position="426"/>
    </location>
</feature>
<feature type="disulfide bond" evidence="13">
    <location>
        <begin position="168"/>
        <end position="183"/>
    </location>
</feature>
<keyword evidence="11" id="KW-0325">Glycoprotein</keyword>
<keyword evidence="9 13" id="KW-1015">Disulfide bond</keyword>
<feature type="region of interest" description="Disordered" evidence="14">
    <location>
        <begin position="658"/>
        <end position="707"/>
    </location>
</feature>
<evidence type="ECO:0000256" key="1">
    <source>
        <dbReference type="ARBA" id="ARBA00004167"/>
    </source>
</evidence>
<dbReference type="InterPro" id="IPR023415">
    <property type="entry name" value="LDLR_class-A_CS"/>
</dbReference>
<dbReference type="InterPro" id="IPR002172">
    <property type="entry name" value="LDrepeatLR_classA_rpt"/>
</dbReference>
<evidence type="ECO:0000256" key="15">
    <source>
        <dbReference type="SAM" id="SignalP"/>
    </source>
</evidence>
<reference evidence="17 18" key="1">
    <citation type="journal article" date="2014" name="Nat. Genet.">
        <title>Whole-genome sequence of a flatfish provides insights into ZW sex chromosome evolution and adaptation to a benthic lifestyle.</title>
        <authorList>
            <person name="Chen S."/>
            <person name="Zhang G."/>
            <person name="Shao C."/>
            <person name="Huang Q."/>
            <person name="Liu G."/>
            <person name="Zhang P."/>
            <person name="Song W."/>
            <person name="An N."/>
            <person name="Chalopin D."/>
            <person name="Volff J.N."/>
            <person name="Hong Y."/>
            <person name="Li Q."/>
            <person name="Sha Z."/>
            <person name="Zhou H."/>
            <person name="Xie M."/>
            <person name="Yu Q."/>
            <person name="Liu Y."/>
            <person name="Xiang H."/>
            <person name="Wang N."/>
            <person name="Wu K."/>
            <person name="Yang C."/>
            <person name="Zhou Q."/>
            <person name="Liao X."/>
            <person name="Yang L."/>
            <person name="Hu Q."/>
            <person name="Zhang J."/>
            <person name="Meng L."/>
            <person name="Jin L."/>
            <person name="Tian Y."/>
            <person name="Lian J."/>
            <person name="Yang J."/>
            <person name="Miao G."/>
            <person name="Liu S."/>
            <person name="Liang Z."/>
            <person name="Yan F."/>
            <person name="Li Y."/>
            <person name="Sun B."/>
            <person name="Zhang H."/>
            <person name="Zhang J."/>
            <person name="Zhu Y."/>
            <person name="Du M."/>
            <person name="Zhao Y."/>
            <person name="Schartl M."/>
            <person name="Tang Q."/>
            <person name="Wang J."/>
        </authorList>
    </citation>
    <scope>NUCLEOTIDE SEQUENCE</scope>
</reference>
<feature type="compositionally biased region" description="Polar residues" evidence="14">
    <location>
        <begin position="762"/>
        <end position="780"/>
    </location>
</feature>
<feature type="disulfide bond" evidence="13">
    <location>
        <begin position="429"/>
        <end position="441"/>
    </location>
</feature>
<protein>
    <submittedName>
        <fullName evidence="17">Low density lipoprotein receptor-related protein 3</fullName>
    </submittedName>
</protein>
<dbReference type="FunCoup" id="A0A3P8VGK5">
    <property type="interactions" value="788"/>
</dbReference>
<evidence type="ECO:0000256" key="4">
    <source>
        <dbReference type="ARBA" id="ARBA00022692"/>
    </source>
</evidence>
<dbReference type="SUPFAM" id="SSF49854">
    <property type="entry name" value="Spermadhesin, CUB domain"/>
    <property type="match status" value="2"/>
</dbReference>
<dbReference type="SMART" id="SM00042">
    <property type="entry name" value="CUB"/>
    <property type="match status" value="2"/>
</dbReference>
<dbReference type="PROSITE" id="PS01209">
    <property type="entry name" value="LDLRA_1"/>
    <property type="match status" value="3"/>
</dbReference>
<dbReference type="Proteomes" id="UP000265120">
    <property type="component" value="Chromosome 5"/>
</dbReference>
<dbReference type="OMA" id="EQGCYSD"/>
<feature type="domain" description="CUB" evidence="16">
    <location>
        <begin position="29"/>
        <end position="142"/>
    </location>
</feature>
<feature type="disulfide bond" evidence="13">
    <location>
        <begin position="217"/>
        <end position="232"/>
    </location>
</feature>
<dbReference type="AlphaFoldDB" id="A0A3P8VGK5"/>
<evidence type="ECO:0000259" key="16">
    <source>
        <dbReference type="PROSITE" id="PS01180"/>
    </source>
</evidence>
<dbReference type="SMART" id="SM00192">
    <property type="entry name" value="LDLa"/>
    <property type="match status" value="5"/>
</dbReference>
<dbReference type="CTD" id="4037"/>
<dbReference type="FunFam" id="2.60.120.290:FF:000005">
    <property type="entry name" value="Procollagen C-endopeptidase enhancer 1"/>
    <property type="match status" value="1"/>
</dbReference>
<dbReference type="PROSITE" id="PS50068">
    <property type="entry name" value="LDLRA_2"/>
    <property type="match status" value="5"/>
</dbReference>
<keyword evidence="4" id="KW-0812">Transmembrane</keyword>
<keyword evidence="8" id="KW-0472">Membrane</keyword>
<feature type="region of interest" description="Disordered" evidence="14">
    <location>
        <begin position="754"/>
        <end position="842"/>
    </location>
</feature>
<dbReference type="FunFam" id="4.10.400.10:FF:000034">
    <property type="entry name" value="Low-density lipoprotein receptor-related protein 2"/>
    <property type="match status" value="1"/>
</dbReference>
<dbReference type="GO" id="GO:0005886">
    <property type="term" value="C:plasma membrane"/>
    <property type="evidence" value="ECO:0007669"/>
    <property type="project" value="TreeGrafter"/>
</dbReference>
<name>A0A3P8VGK5_CYNSE</name>
<comment type="similarity">
    <text evidence="2">Belongs to the LDLR family.</text>
</comment>
<organism evidence="17 18">
    <name type="scientific">Cynoglossus semilaevis</name>
    <name type="common">Tongue sole</name>
    <dbReference type="NCBI Taxonomy" id="244447"/>
    <lineage>
        <taxon>Eukaryota</taxon>
        <taxon>Metazoa</taxon>
        <taxon>Chordata</taxon>
        <taxon>Craniata</taxon>
        <taxon>Vertebrata</taxon>
        <taxon>Euteleostomi</taxon>
        <taxon>Actinopterygii</taxon>
        <taxon>Neopterygii</taxon>
        <taxon>Teleostei</taxon>
        <taxon>Neoteleostei</taxon>
        <taxon>Acanthomorphata</taxon>
        <taxon>Carangaria</taxon>
        <taxon>Pleuronectiformes</taxon>
        <taxon>Pleuronectoidei</taxon>
        <taxon>Cynoglossidae</taxon>
        <taxon>Cynoglossinae</taxon>
        <taxon>Cynoglossus</taxon>
    </lineage>
</organism>
<reference evidence="17" key="3">
    <citation type="submission" date="2025-09" db="UniProtKB">
        <authorList>
            <consortium name="Ensembl"/>
        </authorList>
    </citation>
    <scope>IDENTIFICATION</scope>
</reference>
<dbReference type="InParanoid" id="A0A3P8VGK5"/>
<dbReference type="RefSeq" id="XP_008308953.2">
    <property type="nucleotide sequence ID" value="XM_008310731.3"/>
</dbReference>
<sequence>MGLTPLPPLLLLPVLAPLWFGSALLCAGCSEQVEVHTERRGVIYSPSWPLNYPAGVNCSWHIQGSQGEVITISFRNFDLVESESCLGDWLMLTPVKNGDFRLCGSILPPPVISTRGRMWLYFHSQANSSGQAQGFRLSYIRGHLGQSSCQQDEFLCGNGKCLPRSWKCNGQDECGDGTDERTCSPPPTEARPGRCPIGSLPCTEALSTRCLPATLRCNGARDCPDGTDESSCPDTTCGKRLGNFYGSFASPDFFRPNHSAATELRCSWLLDTQDPKPIMLQVDLQLGPGDSLHVYDGLLQQAEHLLQVLSHHNNRHMVLLESSRGQMSVLYKAKPHSPGHGFNATYQVKGYCFPGEHPCGSDQGCYSERQRCDGYWHCPSGRDEEACPGCPDGEFPCEGVAGICYPASERCNNQKRCPDGSDEKNCYDCQPGNFHCGTNLCIFETWRCDGQEDCLDGSDERDCLAAIPRKVITAALIGSLVCSLLLVIALGCALKLHSLRSREYRAFETQMTRMEAEFVQREAPPSYGQLIAQGLIPPVEDFPVYNPNQVSMLQNLRLAMRRQMRRHTTRRTSSSSSSSSSFERHLGHLWSRLSRTGGRVRGHAPLQDPPGPTQIILGLHSYHSMGEMGAQARSCGQIQNEADSVGIAGCRFSDSMNLQPCTPESPASPLSSQSADSPEDEELSPVRRGASRTQQLPPPTAGLTVSSAHSGHLTTLHETSVPTSRKLVFELAVNCKGVSLRRYSPVGPLSPVSPPVFPGSSQTPLTHSHPQSPGVTSPTESLSSFSSSSSSSVKTEDSHLNNKVPRRKNRKVRKRDEKKRLSSCGRTLCDERGDSGREDTPS</sequence>
<keyword evidence="7" id="KW-1133">Transmembrane helix</keyword>
<evidence type="ECO:0000256" key="7">
    <source>
        <dbReference type="ARBA" id="ARBA00022989"/>
    </source>
</evidence>
<dbReference type="SUPFAM" id="SSF57424">
    <property type="entry name" value="LDL receptor-like module"/>
    <property type="match status" value="5"/>
</dbReference>
<dbReference type="Ensembl" id="ENSCSET00000013627.1">
    <property type="protein sequence ID" value="ENSCSEP00000013467.1"/>
    <property type="gene ID" value="ENSCSEG00000008679.1"/>
</dbReference>
<feature type="chain" id="PRO_5017932711" evidence="15">
    <location>
        <begin position="24"/>
        <end position="842"/>
    </location>
</feature>
<evidence type="ECO:0000256" key="12">
    <source>
        <dbReference type="ARBA" id="ARBA00037878"/>
    </source>
</evidence>
<dbReference type="GeneTree" id="ENSGT00940000160021"/>
<evidence type="ECO:0000256" key="9">
    <source>
        <dbReference type="ARBA" id="ARBA00023157"/>
    </source>
</evidence>
<dbReference type="STRING" id="244447.ENSCSEP00000013467"/>
<dbReference type="CDD" id="cd00112">
    <property type="entry name" value="LDLa"/>
    <property type="match status" value="5"/>
</dbReference>
<dbReference type="FunFam" id="4.10.400.10:FF:000050">
    <property type="entry name" value="low-density lipoprotein receptor-related protein 10"/>
    <property type="match status" value="1"/>
</dbReference>
<dbReference type="PANTHER" id="PTHR24270">
    <property type="entry name" value="LOW-DENSITY LIPOPROTEIN RECEPTOR-RELATED"/>
    <property type="match status" value="1"/>
</dbReference>
<feature type="compositionally biased region" description="Basic and acidic residues" evidence="14">
    <location>
        <begin position="828"/>
        <end position="842"/>
    </location>
</feature>
<feature type="disulfide bond" evidence="13">
    <location>
        <begin position="448"/>
        <end position="463"/>
    </location>
</feature>
<dbReference type="Gene3D" id="2.60.120.290">
    <property type="entry name" value="Spermadhesin, CUB domain"/>
    <property type="match status" value="2"/>
</dbReference>
<dbReference type="PROSITE" id="PS01180">
    <property type="entry name" value="CUB"/>
    <property type="match status" value="2"/>
</dbReference>
<feature type="domain" description="CUB" evidence="16">
    <location>
        <begin position="237"/>
        <end position="349"/>
    </location>
</feature>
<keyword evidence="3" id="KW-0254">Endocytosis</keyword>
<dbReference type="KEGG" id="csem:103379243"/>
<reference evidence="17" key="2">
    <citation type="submission" date="2025-08" db="UniProtKB">
        <authorList>
            <consortium name="Ensembl"/>
        </authorList>
    </citation>
    <scope>IDENTIFICATION</scope>
</reference>